<gene>
    <name evidence="1" type="ORF">SCALOS_LOCUS1329</name>
</gene>
<organism evidence="1 2">
    <name type="scientific">Scutellospora calospora</name>
    <dbReference type="NCBI Taxonomy" id="85575"/>
    <lineage>
        <taxon>Eukaryota</taxon>
        <taxon>Fungi</taxon>
        <taxon>Fungi incertae sedis</taxon>
        <taxon>Mucoromycota</taxon>
        <taxon>Glomeromycotina</taxon>
        <taxon>Glomeromycetes</taxon>
        <taxon>Diversisporales</taxon>
        <taxon>Gigasporaceae</taxon>
        <taxon>Scutellospora</taxon>
    </lineage>
</organism>
<proteinExistence type="predicted"/>
<evidence type="ECO:0000313" key="1">
    <source>
        <dbReference type="EMBL" id="CAG8454251.1"/>
    </source>
</evidence>
<sequence>MSFDYISSYAPTNEVMEDTNLSESSNSFLIKTTTNINMELGVNLSEQNLELLVETNDNSKIRQYMFEYTYSGKTIRDQVVDLSRQQNRSSGKISCSWHINLSKPKASAIGDMGSKQILPLLTAKFPDYIIHKYDLYNAIQKSYLTPHILAVQQQQINGSLLYHVQLWPKNNIYELQM</sequence>
<name>A0ACA9K5X3_9GLOM</name>
<comment type="caution">
    <text evidence="1">The sequence shown here is derived from an EMBL/GenBank/DDBJ whole genome shotgun (WGS) entry which is preliminary data.</text>
</comment>
<evidence type="ECO:0000313" key="2">
    <source>
        <dbReference type="Proteomes" id="UP000789860"/>
    </source>
</evidence>
<dbReference type="EMBL" id="CAJVPM010000892">
    <property type="protein sequence ID" value="CAG8454251.1"/>
    <property type="molecule type" value="Genomic_DNA"/>
</dbReference>
<protein>
    <submittedName>
        <fullName evidence="1">2781_t:CDS:1</fullName>
    </submittedName>
</protein>
<reference evidence="1" key="1">
    <citation type="submission" date="2021-06" db="EMBL/GenBank/DDBJ databases">
        <authorList>
            <person name="Kallberg Y."/>
            <person name="Tangrot J."/>
            <person name="Rosling A."/>
        </authorList>
    </citation>
    <scope>NUCLEOTIDE SEQUENCE</scope>
    <source>
        <strain evidence="1">AU212A</strain>
    </source>
</reference>
<keyword evidence="2" id="KW-1185">Reference proteome</keyword>
<dbReference type="Proteomes" id="UP000789860">
    <property type="component" value="Unassembled WGS sequence"/>
</dbReference>
<accession>A0ACA9K5X3</accession>